<reference evidence="3 4" key="1">
    <citation type="submission" date="2024-01" db="EMBL/GenBank/DDBJ databases">
        <title>The genomes of 5 underutilized Papilionoideae crops provide insights into root nodulation and disease resistance.</title>
        <authorList>
            <person name="Yuan L."/>
        </authorList>
    </citation>
    <scope>NUCLEOTIDE SEQUENCE [LARGE SCALE GENOMIC DNA]</scope>
    <source>
        <strain evidence="3">LY-2023</strain>
        <tissue evidence="3">Leaf</tissue>
    </source>
</reference>
<sequence length="450" mass="52022">MLLLLLLYLSPHFLRNLVLACTKIPLATLFCFYCTPTIVHKLASTMARPSSKIPIEIVSDDEIVSNDMSPIHSHTPTPKLNRYAISIHSVSVQAKRRLFMCSQPDIEDYGNMLSTRKKKSRTYDTLLHRFRSKKGLFVSDVTKTEWCEKQMEFSLFNEEWKNNEANPYEELAHVFGRGRKCNNEAIQAGIDRHVQLQQEVQKLVEVKVKSREDVMALKLVNFINGVNQLLFEGLTRELPIISFAFAQGIWMVGKIDEVRTKNGHDICPILVETKTRFHDTVPLESQKRNGRIQLMCYKYLWDNLVAHAHRDFPSKQLYDYFELNPQGALCEDLVAACFESGISALTLGEMVTCYQTTCKMLPRANDMLVLRYESQRDQSLLDEEKFVYDESWIMSQISCCLEFWLGQREVNYVAEEEDWKCRYCDFASECPAAYTDSESMESLSTDYSSE</sequence>
<evidence type="ECO:0008006" key="5">
    <source>
        <dbReference type="Google" id="ProtNLM"/>
    </source>
</evidence>
<evidence type="ECO:0000256" key="2">
    <source>
        <dbReference type="SAM" id="SignalP"/>
    </source>
</evidence>
<dbReference type="Pfam" id="PF09810">
    <property type="entry name" value="Exo5"/>
    <property type="match status" value="2"/>
</dbReference>
<accession>A0AAN9FXW2</accession>
<proteinExistence type="inferred from homology"/>
<evidence type="ECO:0000256" key="1">
    <source>
        <dbReference type="ARBA" id="ARBA00009797"/>
    </source>
</evidence>
<feature type="chain" id="PRO_5042951629" description="Exonuclease V" evidence="2">
    <location>
        <begin position="21"/>
        <end position="450"/>
    </location>
</feature>
<dbReference type="GO" id="GO:0005634">
    <property type="term" value="C:nucleus"/>
    <property type="evidence" value="ECO:0007669"/>
    <property type="project" value="TreeGrafter"/>
</dbReference>
<feature type="signal peptide" evidence="2">
    <location>
        <begin position="1"/>
        <end position="20"/>
    </location>
</feature>
<evidence type="ECO:0000313" key="4">
    <source>
        <dbReference type="Proteomes" id="UP001359559"/>
    </source>
</evidence>
<evidence type="ECO:0000313" key="3">
    <source>
        <dbReference type="EMBL" id="KAK7280368.1"/>
    </source>
</evidence>
<comment type="caution">
    <text evidence="3">The sequence shown here is derived from an EMBL/GenBank/DDBJ whole genome shotgun (WGS) entry which is preliminary data.</text>
</comment>
<protein>
    <recommendedName>
        <fullName evidence="5">Exonuclease V</fullName>
    </recommendedName>
</protein>
<dbReference type="AlphaFoldDB" id="A0AAN9FXW2"/>
<dbReference type="GO" id="GO:0045145">
    <property type="term" value="F:single-stranded DNA 5'-3' DNA exonuclease activity"/>
    <property type="evidence" value="ECO:0007669"/>
    <property type="project" value="InterPro"/>
</dbReference>
<dbReference type="PANTHER" id="PTHR14464:SF4">
    <property type="entry name" value="EXONUCLEASE V"/>
    <property type="match status" value="1"/>
</dbReference>
<dbReference type="Proteomes" id="UP001359559">
    <property type="component" value="Unassembled WGS sequence"/>
</dbReference>
<dbReference type="GO" id="GO:0036297">
    <property type="term" value="P:interstrand cross-link repair"/>
    <property type="evidence" value="ECO:0007669"/>
    <property type="project" value="TreeGrafter"/>
</dbReference>
<organism evidence="3 4">
    <name type="scientific">Clitoria ternatea</name>
    <name type="common">Butterfly pea</name>
    <dbReference type="NCBI Taxonomy" id="43366"/>
    <lineage>
        <taxon>Eukaryota</taxon>
        <taxon>Viridiplantae</taxon>
        <taxon>Streptophyta</taxon>
        <taxon>Embryophyta</taxon>
        <taxon>Tracheophyta</taxon>
        <taxon>Spermatophyta</taxon>
        <taxon>Magnoliopsida</taxon>
        <taxon>eudicotyledons</taxon>
        <taxon>Gunneridae</taxon>
        <taxon>Pentapetalae</taxon>
        <taxon>rosids</taxon>
        <taxon>fabids</taxon>
        <taxon>Fabales</taxon>
        <taxon>Fabaceae</taxon>
        <taxon>Papilionoideae</taxon>
        <taxon>50 kb inversion clade</taxon>
        <taxon>NPAAA clade</taxon>
        <taxon>indigoferoid/millettioid clade</taxon>
        <taxon>Phaseoleae</taxon>
        <taxon>Clitoria</taxon>
    </lineage>
</organism>
<keyword evidence="4" id="KW-1185">Reference proteome</keyword>
<dbReference type="EMBL" id="JAYKXN010000006">
    <property type="protein sequence ID" value="KAK7280368.1"/>
    <property type="molecule type" value="Genomic_DNA"/>
</dbReference>
<keyword evidence="2" id="KW-0732">Signal</keyword>
<gene>
    <name evidence="3" type="ORF">RJT34_25432</name>
</gene>
<comment type="similarity">
    <text evidence="1">Belongs to the EXO5 family.</text>
</comment>
<dbReference type="InterPro" id="IPR019190">
    <property type="entry name" value="EXOV"/>
</dbReference>
<dbReference type="PANTHER" id="PTHR14464">
    <property type="entry name" value="EXONUCLEASE V"/>
    <property type="match status" value="1"/>
</dbReference>
<name>A0AAN9FXW2_CLITE</name>